<dbReference type="Proteomes" id="UP000011602">
    <property type="component" value="Unassembled WGS sequence"/>
</dbReference>
<comment type="caution">
    <text evidence="2">The sequence shown here is derived from an EMBL/GenBank/DDBJ whole genome shotgun (WGS) entry which is preliminary data.</text>
</comment>
<dbReference type="PATRIC" id="fig|1227499.3.peg.3151"/>
<organism evidence="2 3">
    <name type="scientific">Natronolimnohabitans innermongolicus JCM 12255</name>
    <dbReference type="NCBI Taxonomy" id="1227499"/>
    <lineage>
        <taxon>Archaea</taxon>
        <taxon>Methanobacteriati</taxon>
        <taxon>Methanobacteriota</taxon>
        <taxon>Stenosarchaea group</taxon>
        <taxon>Halobacteria</taxon>
        <taxon>Halobacteriales</taxon>
        <taxon>Natrialbaceae</taxon>
        <taxon>Natronolimnohabitans</taxon>
    </lineage>
</organism>
<dbReference type="EMBL" id="AOHZ01000072">
    <property type="protein sequence ID" value="ELY52940.1"/>
    <property type="molecule type" value="Genomic_DNA"/>
</dbReference>
<dbReference type="RefSeq" id="WP_007260339.1">
    <property type="nucleotide sequence ID" value="NZ_AOHZ01000072.1"/>
</dbReference>
<evidence type="ECO:0000313" key="3">
    <source>
        <dbReference type="Proteomes" id="UP000011602"/>
    </source>
</evidence>
<evidence type="ECO:0000256" key="1">
    <source>
        <dbReference type="SAM" id="Phobius"/>
    </source>
</evidence>
<dbReference type="AlphaFoldDB" id="L9WU06"/>
<sequence length="134" mass="14368">MSERRRPLLFVLLASAALVTVVIHGTFVPEYFPDDIFMTGLALIVGWVAYTVVFYAVGRLTAEPTTLPSMRLGDIGLALFLVSVLLAAGLDALGFTPELLLGVYALPGIGVYVGLALFGWSIGRRTEAINAIVR</sequence>
<evidence type="ECO:0000313" key="2">
    <source>
        <dbReference type="EMBL" id="ELY52940.1"/>
    </source>
</evidence>
<dbReference type="eggNOG" id="arCOG10815">
    <property type="taxonomic scope" value="Archaea"/>
</dbReference>
<feature type="transmembrane region" description="Helical" evidence="1">
    <location>
        <begin position="77"/>
        <end position="95"/>
    </location>
</feature>
<feature type="transmembrane region" description="Helical" evidence="1">
    <location>
        <begin position="35"/>
        <end position="57"/>
    </location>
</feature>
<feature type="transmembrane region" description="Helical" evidence="1">
    <location>
        <begin position="101"/>
        <end position="120"/>
    </location>
</feature>
<proteinExistence type="predicted"/>
<reference evidence="2 3" key="1">
    <citation type="journal article" date="2014" name="PLoS Genet.">
        <title>Phylogenetically driven sequencing of extremely halophilic archaea reveals strategies for static and dynamic osmo-response.</title>
        <authorList>
            <person name="Becker E.A."/>
            <person name="Seitzer P.M."/>
            <person name="Tritt A."/>
            <person name="Larsen D."/>
            <person name="Krusor M."/>
            <person name="Yao A.I."/>
            <person name="Wu D."/>
            <person name="Madern D."/>
            <person name="Eisen J.A."/>
            <person name="Darling A.E."/>
            <person name="Facciotti M.T."/>
        </authorList>
    </citation>
    <scope>NUCLEOTIDE SEQUENCE [LARGE SCALE GENOMIC DNA]</scope>
    <source>
        <strain evidence="2 3">JCM 12255</strain>
    </source>
</reference>
<protein>
    <submittedName>
        <fullName evidence="2">Uncharacterized protein</fullName>
    </submittedName>
</protein>
<gene>
    <name evidence="2" type="ORF">C493_15368</name>
</gene>
<keyword evidence="3" id="KW-1185">Reference proteome</keyword>
<keyword evidence="1" id="KW-1133">Transmembrane helix</keyword>
<keyword evidence="1" id="KW-0812">Transmembrane</keyword>
<dbReference type="OrthoDB" id="202653at2157"/>
<accession>L9WU06</accession>
<keyword evidence="1" id="KW-0472">Membrane</keyword>
<name>L9WU06_9EURY</name>